<name>U5CW15_AMBTC</name>
<dbReference type="EMBL" id="KI392991">
    <property type="protein sequence ID" value="ERN09330.1"/>
    <property type="molecule type" value="Genomic_DNA"/>
</dbReference>
<dbReference type="AlphaFoldDB" id="U5CW15"/>
<protein>
    <submittedName>
        <fullName evidence="2">Uncharacterized protein</fullName>
    </submittedName>
</protein>
<sequence>EIASSSDWSIRFISESPERDTYQKQGLKADRMSPTALPIASDTDKDVSDALMSN</sequence>
<gene>
    <name evidence="2" type="ORF">AMTR_s01191p00010440</name>
</gene>
<keyword evidence="3" id="KW-1185">Reference proteome</keyword>
<evidence type="ECO:0000313" key="3">
    <source>
        <dbReference type="Proteomes" id="UP000017836"/>
    </source>
</evidence>
<dbReference type="HOGENOM" id="CLU_3056555_0_0_1"/>
<dbReference type="Proteomes" id="UP000017836">
    <property type="component" value="Unassembled WGS sequence"/>
</dbReference>
<feature type="non-terminal residue" evidence="2">
    <location>
        <position position="1"/>
    </location>
</feature>
<organism evidence="2 3">
    <name type="scientific">Amborella trichopoda</name>
    <dbReference type="NCBI Taxonomy" id="13333"/>
    <lineage>
        <taxon>Eukaryota</taxon>
        <taxon>Viridiplantae</taxon>
        <taxon>Streptophyta</taxon>
        <taxon>Embryophyta</taxon>
        <taxon>Tracheophyta</taxon>
        <taxon>Spermatophyta</taxon>
        <taxon>Magnoliopsida</taxon>
        <taxon>Amborellales</taxon>
        <taxon>Amborellaceae</taxon>
        <taxon>Amborella</taxon>
    </lineage>
</organism>
<evidence type="ECO:0000256" key="1">
    <source>
        <dbReference type="SAM" id="MobiDB-lite"/>
    </source>
</evidence>
<dbReference type="Gramene" id="ERN09330">
    <property type="protein sequence ID" value="ERN09330"/>
    <property type="gene ID" value="AMTR_s01191p00010440"/>
</dbReference>
<evidence type="ECO:0000313" key="2">
    <source>
        <dbReference type="EMBL" id="ERN09330.1"/>
    </source>
</evidence>
<feature type="region of interest" description="Disordered" evidence="1">
    <location>
        <begin position="1"/>
        <end position="54"/>
    </location>
</feature>
<feature type="compositionally biased region" description="Basic and acidic residues" evidence="1">
    <location>
        <begin position="16"/>
        <end position="31"/>
    </location>
</feature>
<proteinExistence type="predicted"/>
<accession>U5CW15</accession>
<reference evidence="3" key="1">
    <citation type="journal article" date="2013" name="Science">
        <title>The Amborella genome and the evolution of flowering plants.</title>
        <authorList>
            <consortium name="Amborella Genome Project"/>
        </authorList>
    </citation>
    <scope>NUCLEOTIDE SEQUENCE [LARGE SCALE GENOMIC DNA]</scope>
</reference>